<feature type="region of interest" description="Disordered" evidence="1">
    <location>
        <begin position="479"/>
        <end position="546"/>
    </location>
</feature>
<sequence length="546" mass="57618">MDEIFTTAVTSLGGESSYIPLSKLLEDGNVRSYFQRTLIKPLWAEETFVVFFQSRPGQWDFDAKTRGVRVRSALADQINQATLKNRKKAPLPEKLYEALLRAGGMPETVAAVSVAGAAELAALPIDTVEALMDSFGKPLEAGSPIPPDAFASAQAKVIAAVPGALDKKGAALGMLMDFYGRVIKFGGEQVDAKVAAQRIDTLKELCETAATMIQEKGLGTVGLKAIGLLCQTAPLHVIASAIAGLGEKGDGDDVKALSALLGKVPPAMLEGLPRETLLRLATAATKSAAVAEAVLGIVAAASAATLPSWGMDDVSKLLLALCKAKAGADGPSVANLYGRAAEALFPKLPSMSDAQLIKVTLAFGRVPSCKEFLEAVAAEAVNRASNLPLPQLLLLTQGLVPLGGEHASFVKMLDFWASGADAAKVQLSADQLAKLAQVVAPVAPAHAAFWTKLGGQLVAQKGSLTDAGKASVEAAFPGGGGPAFADKEKLLQAEKPAKSHKDSEKDADKERDSKRRSRSRDDRRRGRSRSRGRDRNRSRSRDRKRR</sequence>
<evidence type="ECO:0000313" key="2">
    <source>
        <dbReference type="EMBL" id="CAD9381659.1"/>
    </source>
</evidence>
<dbReference type="AlphaFoldDB" id="A0A7S2AZ65"/>
<protein>
    <submittedName>
        <fullName evidence="2">Uncharacterized protein</fullName>
    </submittedName>
</protein>
<organism evidence="2">
    <name type="scientific">Alexandrium andersonii</name>
    <dbReference type="NCBI Taxonomy" id="327968"/>
    <lineage>
        <taxon>Eukaryota</taxon>
        <taxon>Sar</taxon>
        <taxon>Alveolata</taxon>
        <taxon>Dinophyceae</taxon>
        <taxon>Gonyaulacales</taxon>
        <taxon>Pyrocystaceae</taxon>
        <taxon>Alexandrium</taxon>
    </lineage>
</organism>
<name>A0A7S2AZ65_9DINO</name>
<feature type="compositionally biased region" description="Basic and acidic residues" evidence="1">
    <location>
        <begin position="485"/>
        <end position="524"/>
    </location>
</feature>
<dbReference type="EMBL" id="HBGQ01015905">
    <property type="protein sequence ID" value="CAD9381659.1"/>
    <property type="molecule type" value="Transcribed_RNA"/>
</dbReference>
<gene>
    <name evidence="2" type="ORF">AAND1436_LOCUS7878</name>
</gene>
<proteinExistence type="predicted"/>
<evidence type="ECO:0000256" key="1">
    <source>
        <dbReference type="SAM" id="MobiDB-lite"/>
    </source>
</evidence>
<reference evidence="2" key="1">
    <citation type="submission" date="2021-01" db="EMBL/GenBank/DDBJ databases">
        <authorList>
            <person name="Corre E."/>
            <person name="Pelletier E."/>
            <person name="Niang G."/>
            <person name="Scheremetjew M."/>
            <person name="Finn R."/>
            <person name="Kale V."/>
            <person name="Holt S."/>
            <person name="Cochrane G."/>
            <person name="Meng A."/>
            <person name="Brown T."/>
            <person name="Cohen L."/>
        </authorList>
    </citation>
    <scope>NUCLEOTIDE SEQUENCE</scope>
    <source>
        <strain evidence="2">CCMP2222</strain>
    </source>
</reference>
<accession>A0A7S2AZ65</accession>